<evidence type="ECO:0000256" key="1">
    <source>
        <dbReference type="SAM" id="SignalP"/>
    </source>
</evidence>
<feature type="chain" id="PRO_5007286536" evidence="1">
    <location>
        <begin position="24"/>
        <end position="234"/>
    </location>
</feature>
<protein>
    <submittedName>
        <fullName evidence="2">Basic tail secreted protein</fullName>
    </submittedName>
</protein>
<dbReference type="PROSITE" id="PS51257">
    <property type="entry name" value="PROKAR_LIPOPROTEIN"/>
    <property type="match status" value="1"/>
</dbReference>
<dbReference type="AlphaFoldDB" id="A0A131Z3B8"/>
<feature type="signal peptide" evidence="1">
    <location>
        <begin position="1"/>
        <end position="23"/>
    </location>
</feature>
<sequence>MAQLERYIACVIVVLAGISCAESRQEYHPHLCSGFFIEPQPQNPCGYICYTYEGIYQGLLPDGARCRPPPFFGRSGRCYRGECIVQRPKIRQCDDVYRGSGYAPSCRYRCVDPYGQLVIRPYQPGTACLNLNRKKRPVGAAGVCKAGECIEYDDLEVRSRWVVENVFQYKYHRCLAKKHVTNKYLSDCHHYCKRNKAWYFGVYQDGSTCLNPDTRAPGFCCHGVCSPTECKRKK</sequence>
<evidence type="ECO:0000313" key="2">
    <source>
        <dbReference type="EMBL" id="JAP85230.1"/>
    </source>
</evidence>
<name>A0A131Z3B8_RHIAP</name>
<proteinExistence type="predicted"/>
<dbReference type="EMBL" id="GEDV01003327">
    <property type="protein sequence ID" value="JAP85230.1"/>
    <property type="molecule type" value="Transcribed_RNA"/>
</dbReference>
<keyword evidence="1" id="KW-0732">Signal</keyword>
<accession>A0A131Z3B8</accession>
<reference evidence="2" key="1">
    <citation type="journal article" date="2016" name="Ticks Tick Borne Dis.">
        <title>De novo assembly and annotation of the salivary gland transcriptome of Rhipicephalus appendiculatus male and female ticks during blood feeding.</title>
        <authorList>
            <person name="de Castro M.H."/>
            <person name="de Klerk D."/>
            <person name="Pienaar R."/>
            <person name="Latif A.A."/>
            <person name="Rees D.J."/>
            <person name="Mans B.J."/>
        </authorList>
    </citation>
    <scope>NUCLEOTIDE SEQUENCE</scope>
    <source>
        <tissue evidence="2">Salivary glands</tissue>
    </source>
</reference>
<organism evidence="2">
    <name type="scientific">Rhipicephalus appendiculatus</name>
    <name type="common">Brown ear tick</name>
    <dbReference type="NCBI Taxonomy" id="34631"/>
    <lineage>
        <taxon>Eukaryota</taxon>
        <taxon>Metazoa</taxon>
        <taxon>Ecdysozoa</taxon>
        <taxon>Arthropoda</taxon>
        <taxon>Chelicerata</taxon>
        <taxon>Arachnida</taxon>
        <taxon>Acari</taxon>
        <taxon>Parasitiformes</taxon>
        <taxon>Ixodida</taxon>
        <taxon>Ixodoidea</taxon>
        <taxon>Ixodidae</taxon>
        <taxon>Rhipicephalinae</taxon>
        <taxon>Rhipicephalus</taxon>
        <taxon>Rhipicephalus</taxon>
    </lineage>
</organism>